<comment type="subcellular location">
    <subcellularLocation>
        <location evidence="2">Cell membrane</location>
        <topology evidence="2">Multi-pass membrane protein</topology>
    </subcellularLocation>
</comment>
<dbReference type="InterPro" id="IPR005467">
    <property type="entry name" value="His_kinase_dom"/>
</dbReference>
<keyword evidence="10" id="KW-0902">Two-component regulatory system</keyword>
<keyword evidence="11 12" id="KW-0472">Membrane</keyword>
<accession>A0A1V4HIP3</accession>
<name>A0A1V4HIP3_9BACL</name>
<keyword evidence="8 15" id="KW-0418">Kinase</keyword>
<evidence type="ECO:0000313" key="15">
    <source>
        <dbReference type="EMBL" id="OPH55983.1"/>
    </source>
</evidence>
<dbReference type="Gene3D" id="6.10.340.10">
    <property type="match status" value="1"/>
</dbReference>
<comment type="caution">
    <text evidence="15">The sequence shown here is derived from an EMBL/GenBank/DDBJ whole genome shotgun (WGS) entry which is preliminary data.</text>
</comment>
<keyword evidence="12" id="KW-1133">Transmembrane helix</keyword>
<evidence type="ECO:0000256" key="3">
    <source>
        <dbReference type="ARBA" id="ARBA00012438"/>
    </source>
</evidence>
<feature type="domain" description="Histidine kinase" evidence="13">
    <location>
        <begin position="481"/>
        <end position="588"/>
    </location>
</feature>
<dbReference type="EC" id="2.7.13.3" evidence="3"/>
<dbReference type="Gene3D" id="3.30.565.10">
    <property type="entry name" value="Histidine kinase-like ATPase, C-terminal domain"/>
    <property type="match status" value="1"/>
</dbReference>
<comment type="catalytic activity">
    <reaction evidence="1">
        <text>ATP + protein L-histidine = ADP + protein N-phospho-L-histidine.</text>
        <dbReference type="EC" id="2.7.13.3"/>
    </reaction>
</comment>
<keyword evidence="9" id="KW-0067">ATP-binding</keyword>
<dbReference type="SUPFAM" id="SSF158472">
    <property type="entry name" value="HAMP domain-like"/>
    <property type="match status" value="1"/>
</dbReference>
<dbReference type="EMBL" id="MBTG01000018">
    <property type="protein sequence ID" value="OPH55983.1"/>
    <property type="molecule type" value="Genomic_DNA"/>
</dbReference>
<evidence type="ECO:0000256" key="2">
    <source>
        <dbReference type="ARBA" id="ARBA00004651"/>
    </source>
</evidence>
<dbReference type="GO" id="GO:0000155">
    <property type="term" value="F:phosphorelay sensor kinase activity"/>
    <property type="evidence" value="ECO:0007669"/>
    <property type="project" value="InterPro"/>
</dbReference>
<evidence type="ECO:0000256" key="4">
    <source>
        <dbReference type="ARBA" id="ARBA00022475"/>
    </source>
</evidence>
<feature type="transmembrane region" description="Helical" evidence="12">
    <location>
        <begin position="300"/>
        <end position="324"/>
    </location>
</feature>
<dbReference type="InterPro" id="IPR003660">
    <property type="entry name" value="HAMP_dom"/>
</dbReference>
<keyword evidence="5" id="KW-0597">Phosphoprotein</keyword>
<dbReference type="SMART" id="SM00387">
    <property type="entry name" value="HATPase_c"/>
    <property type="match status" value="1"/>
</dbReference>
<evidence type="ECO:0000259" key="13">
    <source>
        <dbReference type="PROSITE" id="PS50109"/>
    </source>
</evidence>
<evidence type="ECO:0000259" key="14">
    <source>
        <dbReference type="PROSITE" id="PS50885"/>
    </source>
</evidence>
<gene>
    <name evidence="15" type="ORF">BC351_29245</name>
</gene>
<dbReference type="GO" id="GO:0005886">
    <property type="term" value="C:plasma membrane"/>
    <property type="evidence" value="ECO:0007669"/>
    <property type="project" value="UniProtKB-SubCell"/>
</dbReference>
<dbReference type="OrthoDB" id="9776552at2"/>
<dbReference type="GO" id="GO:0005524">
    <property type="term" value="F:ATP binding"/>
    <property type="evidence" value="ECO:0007669"/>
    <property type="project" value="UniProtKB-KW"/>
</dbReference>
<keyword evidence="4" id="KW-1003">Cell membrane</keyword>
<dbReference type="InterPro" id="IPR010559">
    <property type="entry name" value="Sig_transdc_His_kin_internal"/>
</dbReference>
<evidence type="ECO:0000256" key="9">
    <source>
        <dbReference type="ARBA" id="ARBA00022840"/>
    </source>
</evidence>
<evidence type="ECO:0000256" key="7">
    <source>
        <dbReference type="ARBA" id="ARBA00022741"/>
    </source>
</evidence>
<dbReference type="InterPro" id="IPR003594">
    <property type="entry name" value="HATPase_dom"/>
</dbReference>
<dbReference type="PANTHER" id="PTHR34220">
    <property type="entry name" value="SENSOR HISTIDINE KINASE YPDA"/>
    <property type="match status" value="1"/>
</dbReference>
<feature type="domain" description="HAMP" evidence="14">
    <location>
        <begin position="321"/>
        <end position="374"/>
    </location>
</feature>
<evidence type="ECO:0000256" key="6">
    <source>
        <dbReference type="ARBA" id="ARBA00022679"/>
    </source>
</evidence>
<dbReference type="Gene3D" id="3.30.450.20">
    <property type="entry name" value="PAS domain"/>
    <property type="match status" value="1"/>
</dbReference>
<dbReference type="SUPFAM" id="SSF55874">
    <property type="entry name" value="ATPase domain of HSP90 chaperone/DNA topoisomerase II/histidine kinase"/>
    <property type="match status" value="1"/>
</dbReference>
<protein>
    <recommendedName>
        <fullName evidence="3">histidine kinase</fullName>
        <ecNumber evidence="3">2.7.13.3</ecNumber>
    </recommendedName>
</protein>
<keyword evidence="16" id="KW-1185">Reference proteome</keyword>
<reference evidence="16" key="1">
    <citation type="submission" date="2016-07" db="EMBL/GenBank/DDBJ databases">
        <authorList>
            <person name="Florea S."/>
            <person name="Webb J.S."/>
            <person name="Jaromczyk J."/>
            <person name="Schardl C.L."/>
        </authorList>
    </citation>
    <scope>NUCLEOTIDE SEQUENCE [LARGE SCALE GENOMIC DNA]</scope>
    <source>
        <strain evidence="16">CY1</strain>
    </source>
</reference>
<sequence>MNNSITQRVISFRNKMILIFIFMTIIPFVLFAYYAHLKSVEGISHANSAFAMDYTIQSKENFDGYLAHLNNQINDVIGNSKLQQLLAEEPKTSADEIAFSSEMLNLVYQNMPYIDAFQVRVVPMVPSKYPNYMSSRILNFSGDIENEAWFKQSIRSVTPTWHLFRIGESQHAKPLLSKVKRFSGLYDQTPRGIVVTDLSDDQLNRYLSPSHRIQHQHNYLIDENGIVLYDSADNQSTGSPIASTAFQNLIRESSEGAGILELDGVSKLATYVRLNEEPWFLVSTIPLDELTGPIREINRVFFMFLVVYLICCIGVVFYLTVYFTNPLLRLVRSMRRLEFGEFQHVLPNSRRKDEIGWLYRGFNNMAQRIQELIEQSFRAERAKKELEFQVLSHQINPHFLYNTLESIRWKAASHHMDEISEMVSSLGNLLRLSLNQGKEITTMAREIEHVKAYVNIEQARLGAPVRILYSVEEGIGDFPFLRLLLQPLVENAIHHGIRSNFDKGKIILSARRDGGDIVIELMDNGEGIRENVLASLNSPDEHLEITKRRGVGLRNVNERLKLYFGESYKLIIENSNGTKIILRHPIMEKDEQEGKLVP</sequence>
<dbReference type="Pfam" id="PF06580">
    <property type="entry name" value="His_kinase"/>
    <property type="match status" value="1"/>
</dbReference>
<dbReference type="AlphaFoldDB" id="A0A1V4HIP3"/>
<keyword evidence="6" id="KW-0808">Transferase</keyword>
<dbReference type="RefSeq" id="WP_079414485.1">
    <property type="nucleotide sequence ID" value="NZ_MBTG01000018.1"/>
</dbReference>
<dbReference type="Pfam" id="PF02518">
    <property type="entry name" value="HATPase_c"/>
    <property type="match status" value="1"/>
</dbReference>
<dbReference type="InterPro" id="IPR050640">
    <property type="entry name" value="Bact_2-comp_sensor_kinase"/>
</dbReference>
<dbReference type="Pfam" id="PF00672">
    <property type="entry name" value="HAMP"/>
    <property type="match status" value="1"/>
</dbReference>
<evidence type="ECO:0000256" key="11">
    <source>
        <dbReference type="ARBA" id="ARBA00023136"/>
    </source>
</evidence>
<evidence type="ECO:0000256" key="10">
    <source>
        <dbReference type="ARBA" id="ARBA00023012"/>
    </source>
</evidence>
<dbReference type="Proteomes" id="UP000190626">
    <property type="component" value="Unassembled WGS sequence"/>
</dbReference>
<keyword evidence="12" id="KW-0812">Transmembrane</keyword>
<dbReference type="PROSITE" id="PS50885">
    <property type="entry name" value="HAMP"/>
    <property type="match status" value="1"/>
</dbReference>
<evidence type="ECO:0000256" key="1">
    <source>
        <dbReference type="ARBA" id="ARBA00000085"/>
    </source>
</evidence>
<dbReference type="InterPro" id="IPR036890">
    <property type="entry name" value="HATPase_C_sf"/>
</dbReference>
<dbReference type="CDD" id="cd06225">
    <property type="entry name" value="HAMP"/>
    <property type="match status" value="1"/>
</dbReference>
<keyword evidence="7" id="KW-0547">Nucleotide-binding</keyword>
<dbReference type="SMART" id="SM00304">
    <property type="entry name" value="HAMP"/>
    <property type="match status" value="1"/>
</dbReference>
<evidence type="ECO:0000313" key="16">
    <source>
        <dbReference type="Proteomes" id="UP000190626"/>
    </source>
</evidence>
<organism evidence="15 16">
    <name type="scientific">Paenibacillus ferrarius</name>
    <dbReference type="NCBI Taxonomy" id="1469647"/>
    <lineage>
        <taxon>Bacteria</taxon>
        <taxon>Bacillati</taxon>
        <taxon>Bacillota</taxon>
        <taxon>Bacilli</taxon>
        <taxon>Bacillales</taxon>
        <taxon>Paenibacillaceae</taxon>
        <taxon>Paenibacillus</taxon>
    </lineage>
</organism>
<evidence type="ECO:0000256" key="12">
    <source>
        <dbReference type="SAM" id="Phobius"/>
    </source>
</evidence>
<evidence type="ECO:0000256" key="5">
    <source>
        <dbReference type="ARBA" id="ARBA00022553"/>
    </source>
</evidence>
<dbReference type="PANTHER" id="PTHR34220:SF7">
    <property type="entry name" value="SENSOR HISTIDINE KINASE YPDA"/>
    <property type="match status" value="1"/>
</dbReference>
<dbReference type="PROSITE" id="PS50109">
    <property type="entry name" value="HIS_KIN"/>
    <property type="match status" value="1"/>
</dbReference>
<evidence type="ECO:0000256" key="8">
    <source>
        <dbReference type="ARBA" id="ARBA00022777"/>
    </source>
</evidence>
<proteinExistence type="predicted"/>
<dbReference type="STRING" id="1469647.BC351_29245"/>
<feature type="transmembrane region" description="Helical" evidence="12">
    <location>
        <begin position="16"/>
        <end position="35"/>
    </location>
</feature>